<proteinExistence type="predicted"/>
<dbReference type="Pfam" id="PF08616">
    <property type="entry name" value="SPA"/>
    <property type="match status" value="1"/>
</dbReference>
<dbReference type="EMBL" id="RSCD01000014">
    <property type="protein sequence ID" value="RSH89393.1"/>
    <property type="molecule type" value="Genomic_DNA"/>
</dbReference>
<dbReference type="PROSITE" id="PS50211">
    <property type="entry name" value="DENN"/>
    <property type="match status" value="1"/>
</dbReference>
<dbReference type="GO" id="GO:0005886">
    <property type="term" value="C:plasma membrane"/>
    <property type="evidence" value="ECO:0007669"/>
    <property type="project" value="TreeGrafter"/>
</dbReference>
<feature type="region of interest" description="Disordered" evidence="1">
    <location>
        <begin position="1"/>
        <end position="38"/>
    </location>
</feature>
<comment type="caution">
    <text evidence="3">The sequence shown here is derived from an EMBL/GenBank/DDBJ whole genome shotgun (WGS) entry which is preliminary data.</text>
</comment>
<feature type="region of interest" description="Disordered" evidence="1">
    <location>
        <begin position="285"/>
        <end position="316"/>
    </location>
</feature>
<organism evidence="3 4">
    <name type="scientific">Saitozyma podzolica</name>
    <dbReference type="NCBI Taxonomy" id="1890683"/>
    <lineage>
        <taxon>Eukaryota</taxon>
        <taxon>Fungi</taxon>
        <taxon>Dikarya</taxon>
        <taxon>Basidiomycota</taxon>
        <taxon>Agaricomycotina</taxon>
        <taxon>Tremellomycetes</taxon>
        <taxon>Tremellales</taxon>
        <taxon>Trimorphomycetaceae</taxon>
        <taxon>Saitozyma</taxon>
    </lineage>
</organism>
<sequence length="753" mass="82692">MSNFAGPSSTNDDVALPSETATATGSTSQSQRRNSLPDLERLALLDGTEDEDGGGSHGEDSVHFVLLAEFDIDAGATLSHQYPYPTGTDEHRLAELMLPDGAHLRGEDWTIFYLGQTASSAVAPMFSHEELRSSANANATASTSTNANLNPRASMMLADADDRPKRGSPGGGLLYVLNCVRCKEDKTVRRGAQVKAMAIATHHPYIQIYKPLLLLGLEEYFRNPGHDVLQHIYDTCNSINLLSMPNFGRYEKILLHQWDRKDMFPERFETRTGVDDDAVELASISSHHANAEGKTSRKGSESSSYVNAKEDKKGAKADNKNFETSMVFRKISMPLKVPTYLFDEDVGEYSVIELVNAFKDHPPFAAPYHPHLRTNGAATPPIILIINAILANKRVLFLGSGGSHTVAKMVLAASSIASGGGQVLRGIVDTAFPYANLASIDILEEFPGYIAGVANPRFEDLHTLWDVLCNIDTGKVTVSKHMAKDREVAGMRSGRSSETSLGSVIKVEEGEMAGTPQSKMTSSSKADSVDNVFIDEIHAAIASHYGESHIRLRFAEWLSRFTRLAADQECRHTGSTKIGFPTRPFRDGALGSGAVFSDDATRQKEMWANGHRIDAWRRTKGYKTFAKDFVAEVEKRRLKYDVQHQISRLRMAKGMSAAEADAIFATFAEIEGYEETVELLSYLPPHAGGITPIANGLFHRLPSVREDAVTILSSMQRFNVGRLAVASLNYFHRKAYLQLLERRGAPISPNVPE</sequence>
<dbReference type="InterPro" id="IPR012860">
    <property type="entry name" value="Afi1_N"/>
</dbReference>
<dbReference type="InterPro" id="IPR052809">
    <property type="entry name" value="Actin_polarity_regulatory"/>
</dbReference>
<feature type="domain" description="UDENN" evidence="2">
    <location>
        <begin position="63"/>
        <end position="609"/>
    </location>
</feature>
<feature type="compositionally biased region" description="Basic and acidic residues" evidence="1">
    <location>
        <begin position="289"/>
        <end position="300"/>
    </location>
</feature>
<dbReference type="InterPro" id="IPR037516">
    <property type="entry name" value="Tripartite_DENN"/>
</dbReference>
<dbReference type="Proteomes" id="UP000279259">
    <property type="component" value="Unassembled WGS sequence"/>
</dbReference>
<dbReference type="GO" id="GO:0051666">
    <property type="term" value="P:actin cortical patch localization"/>
    <property type="evidence" value="ECO:0007669"/>
    <property type="project" value="TreeGrafter"/>
</dbReference>
<name>A0A427YED0_9TREE</name>
<evidence type="ECO:0000259" key="2">
    <source>
        <dbReference type="PROSITE" id="PS50211"/>
    </source>
</evidence>
<gene>
    <name evidence="3" type="ORF">EHS25_002505</name>
</gene>
<evidence type="ECO:0000313" key="4">
    <source>
        <dbReference type="Proteomes" id="UP000279259"/>
    </source>
</evidence>
<dbReference type="PANTHER" id="PTHR28245:SF1">
    <property type="entry name" value="ARF3-INTERACTING PROTEIN 1"/>
    <property type="match status" value="1"/>
</dbReference>
<dbReference type="PANTHER" id="PTHR28245">
    <property type="entry name" value="ARF3-INTERACTING PROTEIN 1"/>
    <property type="match status" value="1"/>
</dbReference>
<dbReference type="AlphaFoldDB" id="A0A427YED0"/>
<keyword evidence="4" id="KW-1185">Reference proteome</keyword>
<evidence type="ECO:0000256" key="1">
    <source>
        <dbReference type="SAM" id="MobiDB-lite"/>
    </source>
</evidence>
<feature type="compositionally biased region" description="Polar residues" evidence="1">
    <location>
        <begin position="1"/>
        <end position="12"/>
    </location>
</feature>
<feature type="compositionally biased region" description="Low complexity" evidence="1">
    <location>
        <begin position="18"/>
        <end position="31"/>
    </location>
</feature>
<dbReference type="STRING" id="1890683.A0A427YED0"/>
<reference evidence="3 4" key="1">
    <citation type="submission" date="2018-11" db="EMBL/GenBank/DDBJ databases">
        <title>Genome sequence of Saitozyma podzolica DSM 27192.</title>
        <authorList>
            <person name="Aliyu H."/>
            <person name="Gorte O."/>
            <person name="Ochsenreither K."/>
        </authorList>
    </citation>
    <scope>NUCLEOTIDE SEQUENCE [LARGE SCALE GENOMIC DNA]</scope>
    <source>
        <strain evidence="3 4">DSM 27192</strain>
    </source>
</reference>
<protein>
    <recommendedName>
        <fullName evidence="2">UDENN domain-containing protein</fullName>
    </recommendedName>
</protein>
<accession>A0A427YED0</accession>
<dbReference type="Pfam" id="PF07792">
    <property type="entry name" value="Afi1"/>
    <property type="match status" value="1"/>
</dbReference>
<dbReference type="OrthoDB" id="66409at2759"/>
<evidence type="ECO:0000313" key="3">
    <source>
        <dbReference type="EMBL" id="RSH89393.1"/>
    </source>
</evidence>